<dbReference type="Proteomes" id="UP000216147">
    <property type="component" value="Unassembled WGS sequence"/>
</dbReference>
<dbReference type="EMBL" id="NCEQ01000012">
    <property type="protein sequence ID" value="OYX55701.1"/>
    <property type="molecule type" value="Genomic_DNA"/>
</dbReference>
<evidence type="ECO:0000256" key="1">
    <source>
        <dbReference type="SAM" id="SignalP"/>
    </source>
</evidence>
<dbReference type="AlphaFoldDB" id="A0A258HFE0"/>
<keyword evidence="1" id="KW-0732">Signal</keyword>
<accession>A0A258HFE0</accession>
<organism evidence="2 3">
    <name type="scientific">Brevundimonas subvibrioides</name>
    <dbReference type="NCBI Taxonomy" id="74313"/>
    <lineage>
        <taxon>Bacteria</taxon>
        <taxon>Pseudomonadati</taxon>
        <taxon>Pseudomonadota</taxon>
        <taxon>Alphaproteobacteria</taxon>
        <taxon>Caulobacterales</taxon>
        <taxon>Caulobacteraceae</taxon>
        <taxon>Brevundimonas</taxon>
    </lineage>
</organism>
<reference evidence="2 3" key="1">
    <citation type="submission" date="2017-03" db="EMBL/GenBank/DDBJ databases">
        <title>Lifting the veil on microbial sulfur biogeochemistry in mining wastewaters.</title>
        <authorList>
            <person name="Kantor R.S."/>
            <person name="Colenbrander Nelson T."/>
            <person name="Marshall S."/>
            <person name="Bennett D."/>
            <person name="Apte S."/>
            <person name="Camacho D."/>
            <person name="Thomas B.C."/>
            <person name="Warren L.A."/>
            <person name="Banfield J.F."/>
        </authorList>
    </citation>
    <scope>NUCLEOTIDE SEQUENCE [LARGE SCALE GENOMIC DNA]</scope>
    <source>
        <strain evidence="2">32-68-21</strain>
    </source>
</reference>
<name>A0A258HFE0_9CAUL</name>
<comment type="caution">
    <text evidence="2">The sequence shown here is derived from an EMBL/GenBank/DDBJ whole genome shotgun (WGS) entry which is preliminary data.</text>
</comment>
<protein>
    <recommendedName>
        <fullName evidence="4">Secreted protein</fullName>
    </recommendedName>
</protein>
<evidence type="ECO:0000313" key="3">
    <source>
        <dbReference type="Proteomes" id="UP000216147"/>
    </source>
</evidence>
<feature type="chain" id="PRO_5012581746" description="Secreted protein" evidence="1">
    <location>
        <begin position="24"/>
        <end position="104"/>
    </location>
</feature>
<evidence type="ECO:0000313" key="2">
    <source>
        <dbReference type="EMBL" id="OYX55701.1"/>
    </source>
</evidence>
<feature type="signal peptide" evidence="1">
    <location>
        <begin position="1"/>
        <end position="23"/>
    </location>
</feature>
<proteinExistence type="predicted"/>
<sequence>MNRFTTIAAVAALAASVAAPALAQQNRLPTEAPAGAQRVVMMCTNDAATRSAFRREHGAPPTFVTADQVLQARATGESWSAPRCMNTREHGRLTQTLNTYASVR</sequence>
<gene>
    <name evidence="2" type="ORF">B7Y86_12160</name>
</gene>
<evidence type="ECO:0008006" key="4">
    <source>
        <dbReference type="Google" id="ProtNLM"/>
    </source>
</evidence>